<dbReference type="OrthoDB" id="295128at2759"/>
<evidence type="ECO:0000313" key="3">
    <source>
        <dbReference type="EMBL" id="CAD8211418.1"/>
    </source>
</evidence>
<evidence type="ECO:0000256" key="2">
    <source>
        <dbReference type="SAM" id="MobiDB-lite"/>
    </source>
</evidence>
<comment type="caution">
    <text evidence="3">The sequence shown here is derived from an EMBL/GenBank/DDBJ whole genome shotgun (WGS) entry which is preliminary data.</text>
</comment>
<protein>
    <submittedName>
        <fullName evidence="3">Uncharacterized protein</fullName>
    </submittedName>
</protein>
<feature type="compositionally biased region" description="Basic and acidic residues" evidence="2">
    <location>
        <begin position="1089"/>
        <end position="1107"/>
    </location>
</feature>
<proteinExistence type="predicted"/>
<feature type="region of interest" description="Disordered" evidence="2">
    <location>
        <begin position="1"/>
        <end position="23"/>
    </location>
</feature>
<dbReference type="PANTHER" id="PTHR19871">
    <property type="entry name" value="BETA TRANSDUCIN-RELATED PROTEIN"/>
    <property type="match status" value="1"/>
</dbReference>
<dbReference type="InterPro" id="IPR052752">
    <property type="entry name" value="NACHT-WD_repeat"/>
</dbReference>
<evidence type="ECO:0000256" key="1">
    <source>
        <dbReference type="SAM" id="Coils"/>
    </source>
</evidence>
<organism evidence="3 4">
    <name type="scientific">Paramecium octaurelia</name>
    <dbReference type="NCBI Taxonomy" id="43137"/>
    <lineage>
        <taxon>Eukaryota</taxon>
        <taxon>Sar</taxon>
        <taxon>Alveolata</taxon>
        <taxon>Ciliophora</taxon>
        <taxon>Intramacronucleata</taxon>
        <taxon>Oligohymenophorea</taxon>
        <taxon>Peniculida</taxon>
        <taxon>Parameciidae</taxon>
        <taxon>Paramecium</taxon>
    </lineage>
</organism>
<evidence type="ECO:0000313" key="4">
    <source>
        <dbReference type="Proteomes" id="UP000683925"/>
    </source>
</evidence>
<dbReference type="Proteomes" id="UP000683925">
    <property type="component" value="Unassembled WGS sequence"/>
</dbReference>
<feature type="coiled-coil region" evidence="1">
    <location>
        <begin position="939"/>
        <end position="973"/>
    </location>
</feature>
<keyword evidence="1" id="KW-0175">Coiled coil</keyword>
<feature type="region of interest" description="Disordered" evidence="2">
    <location>
        <begin position="1087"/>
        <end position="1107"/>
    </location>
</feature>
<keyword evidence="4" id="KW-1185">Reference proteome</keyword>
<accession>A0A8S1YDY7</accession>
<dbReference type="OMA" id="KHKELWI"/>
<reference evidence="3" key="1">
    <citation type="submission" date="2021-01" db="EMBL/GenBank/DDBJ databases">
        <authorList>
            <consortium name="Genoscope - CEA"/>
            <person name="William W."/>
        </authorList>
    </citation>
    <scope>NUCLEOTIDE SEQUENCE</scope>
</reference>
<name>A0A8S1YDY7_PAROT</name>
<feature type="coiled-coil region" evidence="1">
    <location>
        <begin position="1009"/>
        <end position="1036"/>
    </location>
</feature>
<feature type="coiled-coil region" evidence="1">
    <location>
        <begin position="1158"/>
        <end position="1185"/>
    </location>
</feature>
<dbReference type="PANTHER" id="PTHR19871:SF14">
    <property type="entry name" value="DUF4062 DOMAIN-CONTAINING PROTEIN"/>
    <property type="match status" value="1"/>
</dbReference>
<sequence length="1304" mass="155072">MDDAYSHQASTPSDRHRKSKLETMRNENMNFVDSNDVIVEYYKNQQASGLDRYFLEIEQWLEEDKTLHTNTPLVLEADDGIGKKTLLVKWMEYHARNKKGRYPDFIIPHFATQSGKNSNYYYAIYRILIKLREALNIKQKVELLEEKLRRYFQYWLEICSRQLDQQIINGAQIIYDKVILVFEGIDNFREILDMHREANVNFWLPKYFPTNIKVIVTAERQSASMRLLKPDCQVIPIVSDKTVMKQTVNHHLGKHLLIQNPQNLLDIFIQLSYKVRNQPVFVRSYFSVFIPYPSEGVVEENEIDERIVEQILQPLKLEHFISMKVVEDLFAFQLDYFSKANIMEVAKFRKILLVLSLTQKGLTYQEIESVCNITIKEWKLFLVFFKVYIMKHKELWIIHNEIFKKVIINTYYTDIKDVLELHDTIATTIDKITPNSIRKLEEQTFQLYSAKNYFSLKEVISIIENFLLLFNPSNKYDLCRYWQSLEENGFDPVLEYNKAVEGFQIHYHPSSEDMFRIILQISRFLKEFGDFETRNTPIFRHPPIIGVLSDLYDIGLLYEILKLDLYYDKAPELKEFDPAKHLKRVAKPKTAPVLSKMEALNVEIQQNRQLIRTHYLSLISKPFEQTENEEEPSEDVDQLAEELNHRLRKVIQQKEENLSQDQLQSSERESTDYYYKRWIWIQFPWACTSIDKKCDYSMVIKQCFSSATDYMSVEDENAFTESALKIALEAKRKRKEMYEQKQEQETQLQLIPQVPVLLKKGQEEVLKKQKREQMEFSTISSQRYARSSAVILPPVSNRSAVMTQEDVPQDNHKSHLMFITSDFTDSNYLNQESKTIKLTQSVVPNDGQETQHLLENLKKQKSKFKQFSSNSVSHGNYKITEIFPIVKGNILQHSTSQFNLLQYQARQMRQKLDQIIYENLQLAQTYKMLKIMDFNKGYLKKELNNLEGLKQAQRDLNQQIERAEKELKKSCKTKIRVKKILKICRDNKQQNEEYIRYLNYLTRNFTKLINFEQLEIKKSQENIQQAKRQFDEFLKVYRQKRQHQTTLLLQIRNSLREKQHLDRIFQLSDLQIAEKAHGSIQKLRKRLNKKENDTKNKKNKESQEKEVKLQREKLMNLEQQYQMIKGVFDIKNSDYHLNKEFVDFMASKERKSEYEIKLSESRQKLSEVLDLNRKLNEQAKTYESAYSSLNFSQNEVKKEEQFQEKKQINNIQMQELQLKKLMVLEARLTSSLELIGKKCGVKDEDQISIILEQRRQHIIKNEGQTNYQKILQQQYQMEPLLKQQAPFYFPKRYTNNNSSNNSES</sequence>
<dbReference type="EMBL" id="CAJJDP010000156">
    <property type="protein sequence ID" value="CAD8211418.1"/>
    <property type="molecule type" value="Genomic_DNA"/>
</dbReference>
<gene>
    <name evidence="3" type="ORF">POCTA_138.1.T1540058</name>
</gene>